<feature type="chain" id="PRO_5009513310" description="SCP domain-containing protein" evidence="2">
    <location>
        <begin position="24"/>
        <end position="228"/>
    </location>
</feature>
<evidence type="ECO:0008006" key="5">
    <source>
        <dbReference type="Google" id="ProtNLM"/>
    </source>
</evidence>
<evidence type="ECO:0000256" key="2">
    <source>
        <dbReference type="SAM" id="SignalP"/>
    </source>
</evidence>
<feature type="signal peptide" evidence="2">
    <location>
        <begin position="1"/>
        <end position="23"/>
    </location>
</feature>
<sequence>MRLFIAITIVALGMLLTSCPKSSSNKLPASAPKLIVNSQPLSPVAWDTPGKSVRIQNPWAAEDVETLQNLARIPVYVWEQGNKLKVQYDQTWDLARHGLYALSNITPEQLAEGKRLMGEYKKDPDKFSGDGSAQLPNSNASDAGNWVVLSALEQLPPQTKDATTLTYNWDEVDSKVGGGFSFGICAIVTPYDKGVYLICPFASGPSESEQEEAQRKIKEERRRLGYDD</sequence>
<accession>A0A1F4PP97</accession>
<evidence type="ECO:0000313" key="4">
    <source>
        <dbReference type="Proteomes" id="UP000179010"/>
    </source>
</evidence>
<dbReference type="Proteomes" id="UP000179010">
    <property type="component" value="Unassembled WGS sequence"/>
</dbReference>
<feature type="region of interest" description="Disordered" evidence="1">
    <location>
        <begin position="205"/>
        <end position="228"/>
    </location>
</feature>
<reference evidence="3 4" key="1">
    <citation type="journal article" date="2016" name="Nat. Commun.">
        <title>Thousands of microbial genomes shed light on interconnected biogeochemical processes in an aquifer system.</title>
        <authorList>
            <person name="Anantharaman K."/>
            <person name="Brown C.T."/>
            <person name="Hug L.A."/>
            <person name="Sharon I."/>
            <person name="Castelle C.J."/>
            <person name="Probst A.J."/>
            <person name="Thomas B.C."/>
            <person name="Singh A."/>
            <person name="Wilkins M.J."/>
            <person name="Karaoz U."/>
            <person name="Brodie E.L."/>
            <person name="Williams K.H."/>
            <person name="Hubbard S.S."/>
            <person name="Banfield J.F."/>
        </authorList>
    </citation>
    <scope>NUCLEOTIDE SEQUENCE [LARGE SCALE GENOMIC DNA]</scope>
</reference>
<protein>
    <recommendedName>
        <fullName evidence="5">SCP domain-containing protein</fullName>
    </recommendedName>
</protein>
<name>A0A1F4PP97_UNCK3</name>
<comment type="caution">
    <text evidence="3">The sequence shown here is derived from an EMBL/GenBank/DDBJ whole genome shotgun (WGS) entry which is preliminary data.</text>
</comment>
<dbReference type="PROSITE" id="PS51257">
    <property type="entry name" value="PROKAR_LIPOPROTEIN"/>
    <property type="match status" value="1"/>
</dbReference>
<keyword evidence="2" id="KW-0732">Signal</keyword>
<dbReference type="EMBL" id="METE01000003">
    <property type="protein sequence ID" value="OGB85478.1"/>
    <property type="molecule type" value="Genomic_DNA"/>
</dbReference>
<organism evidence="3 4">
    <name type="scientific">candidate division Kazan bacterium RIFCSPLOWO2_01_FULL_48_13</name>
    <dbReference type="NCBI Taxonomy" id="1798539"/>
    <lineage>
        <taxon>Bacteria</taxon>
        <taxon>Bacteria division Kazan-3B-28</taxon>
    </lineage>
</organism>
<evidence type="ECO:0000313" key="3">
    <source>
        <dbReference type="EMBL" id="OGB85478.1"/>
    </source>
</evidence>
<proteinExistence type="predicted"/>
<feature type="compositionally biased region" description="Basic and acidic residues" evidence="1">
    <location>
        <begin position="212"/>
        <end position="228"/>
    </location>
</feature>
<gene>
    <name evidence="3" type="ORF">A2994_01425</name>
</gene>
<dbReference type="AlphaFoldDB" id="A0A1F4PP97"/>
<evidence type="ECO:0000256" key="1">
    <source>
        <dbReference type="SAM" id="MobiDB-lite"/>
    </source>
</evidence>